<dbReference type="RefSeq" id="WP_149296449.1">
    <property type="nucleotide sequence ID" value="NZ_VTWH01000001.1"/>
</dbReference>
<proteinExistence type="inferred from homology"/>
<dbReference type="PANTHER" id="PTHR43643">
    <property type="entry name" value="HISTIDINOL-PHOSPHATE AMINOTRANSFERASE 2"/>
    <property type="match status" value="1"/>
</dbReference>
<dbReference type="InterPro" id="IPR015421">
    <property type="entry name" value="PyrdxlP-dep_Trfase_major"/>
</dbReference>
<evidence type="ECO:0000256" key="6">
    <source>
        <dbReference type="ARBA" id="ARBA00022679"/>
    </source>
</evidence>
<dbReference type="InterPro" id="IPR015424">
    <property type="entry name" value="PyrdxlP-dep_Trfase"/>
</dbReference>
<evidence type="ECO:0000256" key="7">
    <source>
        <dbReference type="ARBA" id="ARBA00022898"/>
    </source>
</evidence>
<dbReference type="SUPFAM" id="SSF53383">
    <property type="entry name" value="PLP-dependent transferases"/>
    <property type="match status" value="1"/>
</dbReference>
<evidence type="ECO:0000256" key="2">
    <source>
        <dbReference type="ARBA" id="ARBA00005011"/>
    </source>
</evidence>
<evidence type="ECO:0000259" key="10">
    <source>
        <dbReference type="Pfam" id="PF00155"/>
    </source>
</evidence>
<accession>A0A5B0E2C0</accession>
<keyword evidence="12" id="KW-1185">Reference proteome</keyword>
<dbReference type="EC" id="2.6.1.9" evidence="9"/>
<comment type="cofactor">
    <cofactor evidence="1 9">
        <name>pyridoxal 5'-phosphate</name>
        <dbReference type="ChEBI" id="CHEBI:597326"/>
    </cofactor>
</comment>
<evidence type="ECO:0000313" key="11">
    <source>
        <dbReference type="EMBL" id="KAA0971589.1"/>
    </source>
</evidence>
<reference evidence="11 12" key="1">
    <citation type="submission" date="2019-08" db="EMBL/GenBank/DDBJ databases">
        <title>Aureimonas fodiniaquatilis sp. nov., isolated from a coal mine wastewater.</title>
        <authorList>
            <person name="Kim W."/>
        </authorList>
    </citation>
    <scope>NUCLEOTIDE SEQUENCE [LARGE SCALE GENOMIC DNA]</scope>
    <source>
        <strain evidence="11 12">CAU 1482</strain>
    </source>
</reference>
<evidence type="ECO:0000256" key="3">
    <source>
        <dbReference type="ARBA" id="ARBA00007970"/>
    </source>
</evidence>
<keyword evidence="9" id="KW-0368">Histidine biosynthesis</keyword>
<keyword evidence="6 9" id="KW-0808">Transferase</keyword>
<comment type="pathway">
    <text evidence="2 9">Amino-acid biosynthesis; L-histidine biosynthesis; L-histidine from 5-phospho-alpha-D-ribose 1-diphosphate: step 7/9.</text>
</comment>
<dbReference type="InterPro" id="IPR005861">
    <property type="entry name" value="HisP_aminotrans"/>
</dbReference>
<evidence type="ECO:0000313" key="12">
    <source>
        <dbReference type="Proteomes" id="UP000324738"/>
    </source>
</evidence>
<dbReference type="GO" id="GO:0004400">
    <property type="term" value="F:histidinol-phosphate transaminase activity"/>
    <property type="evidence" value="ECO:0007669"/>
    <property type="project" value="UniProtKB-UniRule"/>
</dbReference>
<dbReference type="InterPro" id="IPR050106">
    <property type="entry name" value="HistidinolP_aminotransfase"/>
</dbReference>
<evidence type="ECO:0000256" key="1">
    <source>
        <dbReference type="ARBA" id="ARBA00001933"/>
    </source>
</evidence>
<feature type="modified residue" description="N6-(pyridoxal phosphate)lysine" evidence="9">
    <location>
        <position position="224"/>
    </location>
</feature>
<sequence length="367" mass="39366">MATPTRQPAPKPGILDIAAYVPGKSNAPAGVKLHKLSSNETSLGPSPHVHQAIAAAAQHLEIYPDGQATALKTAIADRFGLNRANIVCGNGSDELLTLLAQTYLHEGTEGIFTEHGFLLHKTAIQATGAKAVMAPELDAHVDVDAILDRVTERTRIVYVTNPGNPTGTYIPFDAIRRLHAGLPGNVILVLDAAYAEYVRRNDYEAGLELVATTSNVVMTRTFSKIHGLASLRVGWMYAPANIVDAVERIRSPFNLNTLAIAAAAAAMADSSHVEKSIEHNSAWLARLTTAFTQMGLKVSPSVTNFVLIHFPETGSKTAEKADAYLSARGFILRRVTAYGFPNAMRMTIGSQEANEGVIAALQEFMSQ</sequence>
<dbReference type="Proteomes" id="UP000324738">
    <property type="component" value="Unassembled WGS sequence"/>
</dbReference>
<comment type="caution">
    <text evidence="11">The sequence shown here is derived from an EMBL/GenBank/DDBJ whole genome shotgun (WGS) entry which is preliminary data.</text>
</comment>
<evidence type="ECO:0000256" key="5">
    <source>
        <dbReference type="ARBA" id="ARBA00022576"/>
    </source>
</evidence>
<dbReference type="GO" id="GO:0030170">
    <property type="term" value="F:pyridoxal phosphate binding"/>
    <property type="evidence" value="ECO:0007669"/>
    <property type="project" value="InterPro"/>
</dbReference>
<dbReference type="HAMAP" id="MF_01023">
    <property type="entry name" value="HisC_aminotrans_2"/>
    <property type="match status" value="1"/>
</dbReference>
<keyword evidence="9" id="KW-0028">Amino-acid biosynthesis</keyword>
<comment type="similarity">
    <text evidence="3 9">Belongs to the class-II pyridoxal-phosphate-dependent aminotransferase family. Histidinol-phosphate aminotransferase subfamily.</text>
</comment>
<gene>
    <name evidence="9" type="primary">hisC</name>
    <name evidence="11" type="ORF">FPY71_00150</name>
</gene>
<feature type="domain" description="Aminotransferase class I/classII large" evidence="10">
    <location>
        <begin position="34"/>
        <end position="361"/>
    </location>
</feature>
<keyword evidence="7 9" id="KW-0663">Pyridoxal phosphate</keyword>
<dbReference type="PANTHER" id="PTHR43643:SF3">
    <property type="entry name" value="HISTIDINOL-PHOSPHATE AMINOTRANSFERASE"/>
    <property type="match status" value="1"/>
</dbReference>
<dbReference type="InterPro" id="IPR015422">
    <property type="entry name" value="PyrdxlP-dep_Trfase_small"/>
</dbReference>
<dbReference type="AlphaFoldDB" id="A0A5B0E2C0"/>
<comment type="subunit">
    <text evidence="4 9">Homodimer.</text>
</comment>
<dbReference type="EMBL" id="VTWH01000001">
    <property type="protein sequence ID" value="KAA0971589.1"/>
    <property type="molecule type" value="Genomic_DNA"/>
</dbReference>
<dbReference type="InterPro" id="IPR004839">
    <property type="entry name" value="Aminotransferase_I/II_large"/>
</dbReference>
<keyword evidence="5 9" id="KW-0032">Aminotransferase</keyword>
<comment type="catalytic activity">
    <reaction evidence="8 9">
        <text>L-histidinol phosphate + 2-oxoglutarate = 3-(imidazol-4-yl)-2-oxopropyl phosphate + L-glutamate</text>
        <dbReference type="Rhea" id="RHEA:23744"/>
        <dbReference type="ChEBI" id="CHEBI:16810"/>
        <dbReference type="ChEBI" id="CHEBI:29985"/>
        <dbReference type="ChEBI" id="CHEBI:57766"/>
        <dbReference type="ChEBI" id="CHEBI:57980"/>
        <dbReference type="EC" id="2.6.1.9"/>
    </reaction>
</comment>
<protein>
    <recommendedName>
        <fullName evidence="9">Histidinol-phosphate aminotransferase</fullName>
        <ecNumber evidence="9">2.6.1.9</ecNumber>
    </recommendedName>
    <alternativeName>
        <fullName evidence="9">Imidazole acetol-phosphate transaminase</fullName>
    </alternativeName>
</protein>
<organism evidence="11 12">
    <name type="scientific">Aureimonas fodinaquatilis</name>
    <dbReference type="NCBI Taxonomy" id="2565783"/>
    <lineage>
        <taxon>Bacteria</taxon>
        <taxon>Pseudomonadati</taxon>
        <taxon>Pseudomonadota</taxon>
        <taxon>Alphaproteobacteria</taxon>
        <taxon>Hyphomicrobiales</taxon>
        <taxon>Aurantimonadaceae</taxon>
        <taxon>Aureimonas</taxon>
    </lineage>
</organism>
<dbReference type="NCBIfam" id="TIGR01141">
    <property type="entry name" value="hisC"/>
    <property type="match status" value="1"/>
</dbReference>
<dbReference type="Gene3D" id="3.40.640.10">
    <property type="entry name" value="Type I PLP-dependent aspartate aminotransferase-like (Major domain)"/>
    <property type="match status" value="1"/>
</dbReference>
<dbReference type="Gene3D" id="3.90.1150.10">
    <property type="entry name" value="Aspartate Aminotransferase, domain 1"/>
    <property type="match status" value="1"/>
</dbReference>
<dbReference type="GO" id="GO:0000105">
    <property type="term" value="P:L-histidine biosynthetic process"/>
    <property type="evidence" value="ECO:0007669"/>
    <property type="project" value="UniProtKB-UniRule"/>
</dbReference>
<name>A0A5B0E2C0_9HYPH</name>
<evidence type="ECO:0000256" key="8">
    <source>
        <dbReference type="ARBA" id="ARBA00047481"/>
    </source>
</evidence>
<dbReference type="CDD" id="cd00609">
    <property type="entry name" value="AAT_like"/>
    <property type="match status" value="1"/>
</dbReference>
<evidence type="ECO:0000256" key="9">
    <source>
        <dbReference type="HAMAP-Rule" id="MF_01023"/>
    </source>
</evidence>
<dbReference type="UniPathway" id="UPA00031">
    <property type="reaction ID" value="UER00012"/>
</dbReference>
<evidence type="ECO:0000256" key="4">
    <source>
        <dbReference type="ARBA" id="ARBA00011738"/>
    </source>
</evidence>
<dbReference type="OrthoDB" id="9809616at2"/>
<dbReference type="Pfam" id="PF00155">
    <property type="entry name" value="Aminotran_1_2"/>
    <property type="match status" value="1"/>
</dbReference>